<organism evidence="1 2">
    <name type="scientific">Auriscalpium vulgare</name>
    <dbReference type="NCBI Taxonomy" id="40419"/>
    <lineage>
        <taxon>Eukaryota</taxon>
        <taxon>Fungi</taxon>
        <taxon>Dikarya</taxon>
        <taxon>Basidiomycota</taxon>
        <taxon>Agaricomycotina</taxon>
        <taxon>Agaricomycetes</taxon>
        <taxon>Russulales</taxon>
        <taxon>Auriscalpiaceae</taxon>
        <taxon>Auriscalpium</taxon>
    </lineage>
</organism>
<reference evidence="1" key="2">
    <citation type="journal article" date="2022" name="New Phytol.">
        <title>Evolutionary transition to the ectomycorrhizal habit in the genomes of a hyperdiverse lineage of mushroom-forming fungi.</title>
        <authorList>
            <person name="Looney B."/>
            <person name="Miyauchi S."/>
            <person name="Morin E."/>
            <person name="Drula E."/>
            <person name="Courty P.E."/>
            <person name="Kohler A."/>
            <person name="Kuo A."/>
            <person name="LaButti K."/>
            <person name="Pangilinan J."/>
            <person name="Lipzen A."/>
            <person name="Riley R."/>
            <person name="Andreopoulos W."/>
            <person name="He G."/>
            <person name="Johnson J."/>
            <person name="Nolan M."/>
            <person name="Tritt A."/>
            <person name="Barry K.W."/>
            <person name="Grigoriev I.V."/>
            <person name="Nagy L.G."/>
            <person name="Hibbett D."/>
            <person name="Henrissat B."/>
            <person name="Matheny P.B."/>
            <person name="Labbe J."/>
            <person name="Martin F.M."/>
        </authorList>
    </citation>
    <scope>NUCLEOTIDE SEQUENCE</scope>
    <source>
        <strain evidence="1">FP105234-sp</strain>
    </source>
</reference>
<comment type="caution">
    <text evidence="1">The sequence shown here is derived from an EMBL/GenBank/DDBJ whole genome shotgun (WGS) entry which is preliminary data.</text>
</comment>
<name>A0ACB8RZV4_9AGAM</name>
<gene>
    <name evidence="1" type="ORF">FA95DRAFT_1556451</name>
</gene>
<dbReference type="Proteomes" id="UP000814033">
    <property type="component" value="Unassembled WGS sequence"/>
</dbReference>
<protein>
    <submittedName>
        <fullName evidence="1">Uncharacterized protein</fullName>
    </submittedName>
</protein>
<evidence type="ECO:0000313" key="2">
    <source>
        <dbReference type="Proteomes" id="UP000814033"/>
    </source>
</evidence>
<dbReference type="EMBL" id="MU275869">
    <property type="protein sequence ID" value="KAI0049759.1"/>
    <property type="molecule type" value="Genomic_DNA"/>
</dbReference>
<sequence>MSVSYGVEMFGLVAGVLSTIALIFTLLRFYLPSARMRELDTLMEETESLFHDAQEQGLLIDPAFVSKTRSRIASLRHNVFFLRNQVYSARTVRQQTMEMLKGLSLKIGFTCEDVKVVRATISSTSAEQRKKLEEQRQNIEEQGESQSVATLAGSSTSCEGHGEGALERAGTFSSDTTTLGGSLEEMHDRQGETVASKASAGWEQLPFAQVPVCC</sequence>
<keyword evidence="2" id="KW-1185">Reference proteome</keyword>
<accession>A0ACB8RZV4</accession>
<reference evidence="1" key="1">
    <citation type="submission" date="2021-02" db="EMBL/GenBank/DDBJ databases">
        <authorList>
            <consortium name="DOE Joint Genome Institute"/>
            <person name="Ahrendt S."/>
            <person name="Looney B.P."/>
            <person name="Miyauchi S."/>
            <person name="Morin E."/>
            <person name="Drula E."/>
            <person name="Courty P.E."/>
            <person name="Chicoki N."/>
            <person name="Fauchery L."/>
            <person name="Kohler A."/>
            <person name="Kuo A."/>
            <person name="Labutti K."/>
            <person name="Pangilinan J."/>
            <person name="Lipzen A."/>
            <person name="Riley R."/>
            <person name="Andreopoulos W."/>
            <person name="He G."/>
            <person name="Johnson J."/>
            <person name="Barry K.W."/>
            <person name="Grigoriev I.V."/>
            <person name="Nagy L."/>
            <person name="Hibbett D."/>
            <person name="Henrissat B."/>
            <person name="Matheny P.B."/>
            <person name="Labbe J."/>
            <person name="Martin F."/>
        </authorList>
    </citation>
    <scope>NUCLEOTIDE SEQUENCE</scope>
    <source>
        <strain evidence="1">FP105234-sp</strain>
    </source>
</reference>
<proteinExistence type="predicted"/>
<evidence type="ECO:0000313" key="1">
    <source>
        <dbReference type="EMBL" id="KAI0049759.1"/>
    </source>
</evidence>